<sequence>MLLSNISKKLTLALVLSLSASSLCASVCDRRAFNISVTDSVTINDILIQLSDTCKFSIVAKDAVAAGELNKEIVGVSIKDMSLREVFNVLISQNNMEYKYINNVLQVSALQTKTFRLDYIKAVREGTANLKASTDSSPYEFDDERNNETMEDNAIRASEKFSFWETLSDEITLIMNNGTENYVAVAPIINENAGLVTVTATKSQLNRVQNYIDGMQSRLKQQVILDVSIIAVDMSNSYSKGIDWSQFKLGFDTYLDYSKNHLSVMGTDENKKIYNVRYDESGRVIPWNDPNNSWLNRKGINSLKNSFSTTPGDGFVIGAGLNFNIAGMINFLEMSGKTKTVSSPKVMTLNNQPAIITVGNVINYILSSNSVTSDSVSTEDNEQYSSFIGVLLNITPTIADDGKIMLRINPSLSDFKYPGDDTKEASDNRKKAPDTIEKKISTVVTANSGDTVILGGLIEQKKGKDGTSVPVLSSIPLVGNLFKSTSDVLRVTELVFIITPRLVNDTSRPIGDSLKELGFSKSLYTYE</sequence>
<dbReference type="RefSeq" id="WP_025803582.1">
    <property type="nucleotide sequence ID" value="NZ_CP063078.1"/>
</dbReference>
<evidence type="ECO:0000313" key="5">
    <source>
        <dbReference type="Proteomes" id="UP000594749"/>
    </source>
</evidence>
<dbReference type="InterPro" id="IPR001775">
    <property type="entry name" value="GspD/PilQ"/>
</dbReference>
<dbReference type="EMBL" id="CP063078">
    <property type="protein sequence ID" value="QOQ87220.1"/>
    <property type="molecule type" value="Genomic_DNA"/>
</dbReference>
<name>A0A7M1LFM6_9BACT</name>
<dbReference type="GO" id="GO:0009306">
    <property type="term" value="P:protein secretion"/>
    <property type="evidence" value="ECO:0007669"/>
    <property type="project" value="InterPro"/>
</dbReference>
<comment type="similarity">
    <text evidence="1">Belongs to the bacterial secretin family.</text>
</comment>
<dbReference type="AlphaFoldDB" id="A0A7M1LFM6"/>
<evidence type="ECO:0000256" key="2">
    <source>
        <dbReference type="SAM" id="SignalP"/>
    </source>
</evidence>
<reference evidence="4 5" key="1">
    <citation type="submission" date="2020-10" db="EMBL/GenBank/DDBJ databases">
        <title>Campylobacter and Helicobacter PacBio genomes.</title>
        <authorList>
            <person name="Lane C."/>
        </authorList>
    </citation>
    <scope>NUCLEOTIDE SEQUENCE [LARGE SCALE GENOMIC DNA]</scope>
    <source>
        <strain evidence="4 5">2016D-0077</strain>
    </source>
</reference>
<proteinExistence type="inferred from homology"/>
<keyword evidence="2" id="KW-0732">Signal</keyword>
<dbReference type="InterPro" id="IPR004846">
    <property type="entry name" value="T2SS/T3SS_dom"/>
</dbReference>
<dbReference type="GO" id="GO:0015627">
    <property type="term" value="C:type II protein secretion system complex"/>
    <property type="evidence" value="ECO:0007669"/>
    <property type="project" value="TreeGrafter"/>
</dbReference>
<dbReference type="PRINTS" id="PR00811">
    <property type="entry name" value="BCTERIALGSPD"/>
</dbReference>
<dbReference type="PROSITE" id="PS00875">
    <property type="entry name" value="T2SP_D"/>
    <property type="match status" value="1"/>
</dbReference>
<dbReference type="PANTHER" id="PTHR30332:SF17">
    <property type="entry name" value="TYPE IV PILIATION SYSTEM PROTEIN DR_0774-RELATED"/>
    <property type="match status" value="1"/>
</dbReference>
<evidence type="ECO:0000256" key="1">
    <source>
        <dbReference type="RuleBase" id="RU004003"/>
    </source>
</evidence>
<feature type="chain" id="PRO_5029549001" evidence="2">
    <location>
        <begin position="26"/>
        <end position="527"/>
    </location>
</feature>
<feature type="domain" description="Type II/III secretion system secretin-like" evidence="3">
    <location>
        <begin position="332"/>
        <end position="503"/>
    </location>
</feature>
<dbReference type="PANTHER" id="PTHR30332">
    <property type="entry name" value="PROBABLE GENERAL SECRETION PATHWAY PROTEIN D"/>
    <property type="match status" value="1"/>
</dbReference>
<dbReference type="InterPro" id="IPR050810">
    <property type="entry name" value="Bact_Secretion_Sys_Channel"/>
</dbReference>
<accession>A0A7M1LFM6</accession>
<gene>
    <name evidence="4" type="ORF">IMC76_08430</name>
</gene>
<protein>
    <submittedName>
        <fullName evidence="4">Pilus (MSHA type) biogenesis protein MshL</fullName>
    </submittedName>
</protein>
<evidence type="ECO:0000259" key="3">
    <source>
        <dbReference type="Pfam" id="PF00263"/>
    </source>
</evidence>
<dbReference type="Pfam" id="PF00263">
    <property type="entry name" value="Secretin"/>
    <property type="match status" value="1"/>
</dbReference>
<keyword evidence="5" id="KW-1185">Reference proteome</keyword>
<dbReference type="Proteomes" id="UP000594749">
    <property type="component" value="Chromosome"/>
</dbReference>
<organism evidence="4 5">
    <name type="scientific">Campylobacter corcagiensis</name>
    <dbReference type="NCBI Taxonomy" id="1448857"/>
    <lineage>
        <taxon>Bacteria</taxon>
        <taxon>Pseudomonadati</taxon>
        <taxon>Campylobacterota</taxon>
        <taxon>Epsilonproteobacteria</taxon>
        <taxon>Campylobacterales</taxon>
        <taxon>Campylobacteraceae</taxon>
        <taxon>Campylobacter</taxon>
    </lineage>
</organism>
<evidence type="ECO:0000313" key="4">
    <source>
        <dbReference type="EMBL" id="QOQ87220.1"/>
    </source>
</evidence>
<feature type="signal peptide" evidence="2">
    <location>
        <begin position="1"/>
        <end position="25"/>
    </location>
</feature>
<dbReference type="OrthoDB" id="9775455at2"/>
<dbReference type="InterPro" id="IPR004845">
    <property type="entry name" value="T2SS_GspD_CS"/>
</dbReference>